<organism evidence="15 16">
    <name type="scientific">Paspalum notatum var. saurae</name>
    <dbReference type="NCBI Taxonomy" id="547442"/>
    <lineage>
        <taxon>Eukaryota</taxon>
        <taxon>Viridiplantae</taxon>
        <taxon>Streptophyta</taxon>
        <taxon>Embryophyta</taxon>
        <taxon>Tracheophyta</taxon>
        <taxon>Spermatophyta</taxon>
        <taxon>Magnoliopsida</taxon>
        <taxon>Liliopsida</taxon>
        <taxon>Poales</taxon>
        <taxon>Poaceae</taxon>
        <taxon>PACMAD clade</taxon>
        <taxon>Panicoideae</taxon>
        <taxon>Andropogonodae</taxon>
        <taxon>Paspaleae</taxon>
        <taxon>Paspalinae</taxon>
        <taxon>Paspalum</taxon>
    </lineage>
</organism>
<dbReference type="PRINTS" id="PR00019">
    <property type="entry name" value="LEURICHRPT"/>
</dbReference>
<dbReference type="FunFam" id="3.80.10.10:FF:000649">
    <property type="entry name" value="Leucine Rich Repeat family protein"/>
    <property type="match status" value="1"/>
</dbReference>
<evidence type="ECO:0000256" key="6">
    <source>
        <dbReference type="ARBA" id="ARBA00022729"/>
    </source>
</evidence>
<dbReference type="FunFam" id="3.80.10.10:FF:000213">
    <property type="entry name" value="Tyrosine-sulfated glycopeptide receptor 1"/>
    <property type="match status" value="1"/>
</dbReference>
<dbReference type="InterPro" id="IPR003591">
    <property type="entry name" value="Leu-rich_rpt_typical-subtyp"/>
</dbReference>
<comment type="subcellular location">
    <subcellularLocation>
        <location evidence="1">Cell membrane</location>
        <topology evidence="1">Single-pass type I membrane protein</topology>
    </subcellularLocation>
</comment>
<dbReference type="SUPFAM" id="SSF52058">
    <property type="entry name" value="L domain-like"/>
    <property type="match status" value="1"/>
</dbReference>
<sequence>MSAFIWTSRAPPCVQFFGWLASKDRVQCRCNLVKKGIVPTDTSEVCAQDAEDTTHILLKCEFAAQFWRKIGVELNAEVTAFSQHKMPRPKRRNEWVFWEQRRSLSEVLRECRSDARLWKHRLEKKNADGIAKACLTPAPLQLDAIDTAGRHSRPVPRRSLFLPPAAAHFRTHRSSTLWPESETCPHHRPTPAAAEPGVILPNAGAGVVDPYGGVLQNGDAGAIFPNTRIRTRCFSDCVVTFYRRAIGKREECVRSCVRKYLLLSAASVGRFAHLADPSSSSSCIPAERDALLSFKAGITSDPGRWLRSWRQGEDCCRWYGVRCSARTGHVVKLDLHYNLSGNDLGGRMPMPEFMGSLQSLAYLNISNMNFSGQVPPQLGNLTKLVHLDIHTDYLYPDYLYSTYIYSSDISWLASLPSLEHLDMSGIDLSTTTTDWVHSVSTHPNLRVLYLGSCALNSSIPSLARHHNLTVLQKLDLHGNHFSSPAAPNWYWGVTSLKSLDIYYCGFTGPFPDDLGNLTMLETLDMEGNDFEGMIPSTLENMCSLRIIGLEYNDISGDMTDLIERIPKCSWNSLQELYLDETNLTGMTLKSLLNLTALTRLHISRNHLSGSVPIGKLKNLTELLVSYNSLSGVISEDHFSDLENLKAIDLSQTHLQLVVGSHWEPPFSLDTFSSCHMGQQIPNWLRRQSNILKLSVSDAGLVGTIPDWFWATFSNAKVLDLSYNQITGELPLNLEFMSVIMLYLQSNGLTGSIPQLPRNIVFLDISKNSLNGQLPSNFGTPYLQFAGLFSNGITGIIPDSVCRRTQLQVLDLSKNMFIGKLPDCSRENMKQPNLSSNNFSRVISANHYNLEIRTLLLNNNRLSGGFPLFLKQCRNLMFSGKLPAWISEDMPELIMLRLRSNNFSGHIPTETMRLVSLRILDLANNTFSGAIPQSLVNLKALATTVVDYPTDPFQEILSFVIKGQVLDYKESASFLTSIDLSCNRLAGQIPKEIASLIVLINLNLSSNLLSGNIPYEIGNLQSLESLDLSDNQLSGEIPQCMSNLTSLSYLNLSYNNLSGRIPSGNQLDTLMADEPASMYIGNPGLCGHPLPKVCPGDQQAQEGPIGWHEDYKTQMDFHLAFIVGFLVGLWIIFCSLLYKRTWRYTYFSLFDKLYDKVHVFLAVTWQQWFRRP</sequence>
<dbReference type="InterPro" id="IPR026960">
    <property type="entry name" value="RVT-Znf"/>
</dbReference>
<accession>A0AAQ3UTE5</accession>
<keyword evidence="11" id="KW-0325">Glycoprotein</keyword>
<evidence type="ECO:0000256" key="10">
    <source>
        <dbReference type="ARBA" id="ARBA00023170"/>
    </source>
</evidence>
<dbReference type="Pfam" id="PF08263">
    <property type="entry name" value="LRRNT_2"/>
    <property type="match status" value="1"/>
</dbReference>
<dbReference type="Pfam" id="PF13855">
    <property type="entry name" value="LRR_8"/>
    <property type="match status" value="1"/>
</dbReference>
<dbReference type="InterPro" id="IPR001611">
    <property type="entry name" value="Leu-rich_rpt"/>
</dbReference>
<keyword evidence="10" id="KW-0675">Receptor</keyword>
<dbReference type="PROSITE" id="PS51450">
    <property type="entry name" value="LRR"/>
    <property type="match status" value="1"/>
</dbReference>
<evidence type="ECO:0000256" key="7">
    <source>
        <dbReference type="ARBA" id="ARBA00022737"/>
    </source>
</evidence>
<evidence type="ECO:0000313" key="15">
    <source>
        <dbReference type="EMBL" id="WVZ95837.1"/>
    </source>
</evidence>
<keyword evidence="8 12" id="KW-1133">Transmembrane helix</keyword>
<dbReference type="EMBL" id="CP144754">
    <property type="protein sequence ID" value="WVZ95837.1"/>
    <property type="molecule type" value="Genomic_DNA"/>
</dbReference>
<dbReference type="InterPro" id="IPR032675">
    <property type="entry name" value="LRR_dom_sf"/>
</dbReference>
<evidence type="ECO:0000256" key="9">
    <source>
        <dbReference type="ARBA" id="ARBA00023136"/>
    </source>
</evidence>
<evidence type="ECO:0000256" key="4">
    <source>
        <dbReference type="ARBA" id="ARBA00022614"/>
    </source>
</evidence>
<protein>
    <recommendedName>
        <fullName evidence="17">Leucine-rich repeat-containing N-terminal plant-type domain-containing protein</fullName>
    </recommendedName>
</protein>
<dbReference type="Pfam" id="PF00560">
    <property type="entry name" value="LRR_1"/>
    <property type="match status" value="6"/>
</dbReference>
<evidence type="ECO:0000256" key="2">
    <source>
        <dbReference type="ARBA" id="ARBA00009592"/>
    </source>
</evidence>
<dbReference type="GO" id="GO:0005886">
    <property type="term" value="C:plasma membrane"/>
    <property type="evidence" value="ECO:0007669"/>
    <property type="project" value="UniProtKB-SubCell"/>
</dbReference>
<keyword evidence="7" id="KW-0677">Repeat</keyword>
<dbReference type="InterPro" id="IPR046956">
    <property type="entry name" value="RLP23-like"/>
</dbReference>
<dbReference type="Gene3D" id="3.80.10.10">
    <property type="entry name" value="Ribonuclease Inhibitor"/>
    <property type="match status" value="3"/>
</dbReference>
<dbReference type="InterPro" id="IPR035427">
    <property type="entry name" value="Tim10-like_dom_sf"/>
</dbReference>
<evidence type="ECO:0000256" key="12">
    <source>
        <dbReference type="SAM" id="Phobius"/>
    </source>
</evidence>
<evidence type="ECO:0000259" key="13">
    <source>
        <dbReference type="Pfam" id="PF08263"/>
    </source>
</evidence>
<dbReference type="SMART" id="SM00369">
    <property type="entry name" value="LRR_TYP"/>
    <property type="match status" value="6"/>
</dbReference>
<proteinExistence type="inferred from homology"/>
<dbReference type="PANTHER" id="PTHR48063">
    <property type="entry name" value="LRR RECEPTOR-LIKE KINASE"/>
    <property type="match status" value="1"/>
</dbReference>
<dbReference type="Pfam" id="PF13966">
    <property type="entry name" value="zf-RVT"/>
    <property type="match status" value="1"/>
</dbReference>
<feature type="domain" description="Reverse transcriptase zinc-binding" evidence="14">
    <location>
        <begin position="3"/>
        <end position="67"/>
    </location>
</feature>
<gene>
    <name evidence="15" type="ORF">U9M48_041551</name>
</gene>
<keyword evidence="3" id="KW-1003">Cell membrane</keyword>
<keyword evidence="9 12" id="KW-0472">Membrane</keyword>
<dbReference type="SUPFAM" id="SSF52047">
    <property type="entry name" value="RNI-like"/>
    <property type="match status" value="1"/>
</dbReference>
<keyword evidence="4" id="KW-0433">Leucine-rich repeat</keyword>
<evidence type="ECO:0000256" key="3">
    <source>
        <dbReference type="ARBA" id="ARBA00022475"/>
    </source>
</evidence>
<dbReference type="PANTHER" id="PTHR48063:SF108">
    <property type="entry name" value="LEUCINE-RICH REPEAT-CONTAINING N-TERMINAL PLANT-TYPE DOMAIN-CONTAINING PROTEIN"/>
    <property type="match status" value="1"/>
</dbReference>
<keyword evidence="6" id="KW-0732">Signal</keyword>
<dbReference type="Proteomes" id="UP001341281">
    <property type="component" value="Chromosome 10"/>
</dbReference>
<evidence type="ECO:0000256" key="11">
    <source>
        <dbReference type="ARBA" id="ARBA00023180"/>
    </source>
</evidence>
<evidence type="ECO:0000259" key="14">
    <source>
        <dbReference type="Pfam" id="PF13966"/>
    </source>
</evidence>
<feature type="domain" description="Leucine-rich repeat-containing N-terminal plant-type" evidence="13">
    <location>
        <begin position="286"/>
        <end position="324"/>
    </location>
</feature>
<dbReference type="InterPro" id="IPR013210">
    <property type="entry name" value="LRR_N_plant-typ"/>
</dbReference>
<comment type="similarity">
    <text evidence="2">Belongs to the RLP family.</text>
</comment>
<keyword evidence="16" id="KW-1185">Reference proteome</keyword>
<evidence type="ECO:0000313" key="16">
    <source>
        <dbReference type="Proteomes" id="UP001341281"/>
    </source>
</evidence>
<feature type="non-terminal residue" evidence="15">
    <location>
        <position position="1"/>
    </location>
</feature>
<feature type="transmembrane region" description="Helical" evidence="12">
    <location>
        <begin position="1116"/>
        <end position="1137"/>
    </location>
</feature>
<dbReference type="Gene3D" id="1.10.287.810">
    <property type="entry name" value="Mitochondrial import inner membrane translocase subunit tim13 like domains"/>
    <property type="match status" value="1"/>
</dbReference>
<evidence type="ECO:0000256" key="8">
    <source>
        <dbReference type="ARBA" id="ARBA00022989"/>
    </source>
</evidence>
<evidence type="ECO:0000256" key="5">
    <source>
        <dbReference type="ARBA" id="ARBA00022692"/>
    </source>
</evidence>
<evidence type="ECO:0000256" key="1">
    <source>
        <dbReference type="ARBA" id="ARBA00004251"/>
    </source>
</evidence>
<keyword evidence="5 12" id="KW-0812">Transmembrane</keyword>
<evidence type="ECO:0008006" key="17">
    <source>
        <dbReference type="Google" id="ProtNLM"/>
    </source>
</evidence>
<dbReference type="AlphaFoldDB" id="A0AAQ3UTE5"/>
<dbReference type="FunFam" id="3.80.10.10:FF:001347">
    <property type="entry name" value="LRR receptor-like serine/threonine-protein kinase GSO2"/>
    <property type="match status" value="1"/>
</dbReference>
<reference evidence="15 16" key="1">
    <citation type="submission" date="2024-02" db="EMBL/GenBank/DDBJ databases">
        <title>High-quality chromosome-scale genome assembly of Pensacola bahiagrass (Paspalum notatum Flugge var. saurae).</title>
        <authorList>
            <person name="Vega J.M."/>
            <person name="Podio M."/>
            <person name="Orjuela J."/>
            <person name="Siena L.A."/>
            <person name="Pessino S.C."/>
            <person name="Combes M.C."/>
            <person name="Mariac C."/>
            <person name="Albertini E."/>
            <person name="Pupilli F."/>
            <person name="Ortiz J.P.A."/>
            <person name="Leblanc O."/>
        </authorList>
    </citation>
    <scope>NUCLEOTIDE SEQUENCE [LARGE SCALE GENOMIC DNA]</scope>
    <source>
        <strain evidence="15">R1</strain>
        <tissue evidence="15">Leaf</tissue>
    </source>
</reference>
<name>A0AAQ3UTE5_PASNO</name>
<dbReference type="SUPFAM" id="SSF144122">
    <property type="entry name" value="Tim10-like"/>
    <property type="match status" value="1"/>
</dbReference>